<keyword evidence="3" id="KW-0804">Transcription</keyword>
<dbReference type="Gene3D" id="1.10.10.10">
    <property type="entry name" value="Winged helix-like DNA-binding domain superfamily/Winged helix DNA-binding domain"/>
    <property type="match status" value="1"/>
</dbReference>
<sequence>MDTDRLQNAPLGSLLVLAARLAQQQWGGYLAAHHNLTPAGVAVLTTLGMHGGDLSHSRVAQACFFKPATLTGIVDTLEKSGHVQRRPDPNDRRAVRLTITEAGRLALVKVREVREFHAPMTSVDTDPAKAAIIREFLMELISTLEGPDDHTRG</sequence>
<keyword evidence="6" id="KW-1185">Reference proteome</keyword>
<protein>
    <submittedName>
        <fullName evidence="5">DNA-binding MarR family transcriptional regulator</fullName>
    </submittedName>
</protein>
<name>A0AAE4AZI7_9ACTN</name>
<dbReference type="InterPro" id="IPR036388">
    <property type="entry name" value="WH-like_DNA-bd_sf"/>
</dbReference>
<dbReference type="SUPFAM" id="SSF46785">
    <property type="entry name" value="Winged helix' DNA-binding domain"/>
    <property type="match status" value="1"/>
</dbReference>
<dbReference type="SMART" id="SM00347">
    <property type="entry name" value="HTH_MARR"/>
    <property type="match status" value="1"/>
</dbReference>
<feature type="domain" description="HTH marR-type" evidence="4">
    <location>
        <begin position="8"/>
        <end position="142"/>
    </location>
</feature>
<evidence type="ECO:0000313" key="5">
    <source>
        <dbReference type="EMBL" id="MDQ0368492.1"/>
    </source>
</evidence>
<dbReference type="InterPro" id="IPR000835">
    <property type="entry name" value="HTH_MarR-typ"/>
</dbReference>
<dbReference type="PROSITE" id="PS01117">
    <property type="entry name" value="HTH_MARR_1"/>
    <property type="match status" value="1"/>
</dbReference>
<dbReference type="PRINTS" id="PR00598">
    <property type="entry name" value="HTHMARR"/>
</dbReference>
<reference evidence="5 6" key="1">
    <citation type="submission" date="2023-07" db="EMBL/GenBank/DDBJ databases">
        <title>Sequencing the genomes of 1000 actinobacteria strains.</title>
        <authorList>
            <person name="Klenk H.-P."/>
        </authorList>
    </citation>
    <scope>NUCLEOTIDE SEQUENCE [LARGE SCALE GENOMIC DNA]</scope>
    <source>
        <strain evidence="5 6">DSM 44709</strain>
    </source>
</reference>
<evidence type="ECO:0000313" key="6">
    <source>
        <dbReference type="Proteomes" id="UP001240236"/>
    </source>
</evidence>
<accession>A0AAE4AZI7</accession>
<comment type="caution">
    <text evidence="5">The sequence shown here is derived from an EMBL/GenBank/DDBJ whole genome shotgun (WGS) entry which is preliminary data.</text>
</comment>
<dbReference type="GO" id="GO:0006950">
    <property type="term" value="P:response to stress"/>
    <property type="evidence" value="ECO:0007669"/>
    <property type="project" value="TreeGrafter"/>
</dbReference>
<proteinExistence type="predicted"/>
<dbReference type="PROSITE" id="PS50995">
    <property type="entry name" value="HTH_MARR_2"/>
    <property type="match status" value="1"/>
</dbReference>
<keyword evidence="1" id="KW-0805">Transcription regulation</keyword>
<gene>
    <name evidence="5" type="ORF">J2S42_005161</name>
</gene>
<dbReference type="GO" id="GO:0003677">
    <property type="term" value="F:DNA binding"/>
    <property type="evidence" value="ECO:0007669"/>
    <property type="project" value="UniProtKB-KW"/>
</dbReference>
<evidence type="ECO:0000256" key="3">
    <source>
        <dbReference type="ARBA" id="ARBA00023163"/>
    </source>
</evidence>
<keyword evidence="2 5" id="KW-0238">DNA-binding</keyword>
<dbReference type="EMBL" id="JAUSUZ010000001">
    <property type="protein sequence ID" value="MDQ0368492.1"/>
    <property type="molecule type" value="Genomic_DNA"/>
</dbReference>
<dbReference type="Pfam" id="PF01047">
    <property type="entry name" value="MarR"/>
    <property type="match status" value="1"/>
</dbReference>
<evidence type="ECO:0000256" key="1">
    <source>
        <dbReference type="ARBA" id="ARBA00023015"/>
    </source>
</evidence>
<dbReference type="InterPro" id="IPR036390">
    <property type="entry name" value="WH_DNA-bd_sf"/>
</dbReference>
<dbReference type="PANTHER" id="PTHR33164:SF43">
    <property type="entry name" value="HTH-TYPE TRANSCRIPTIONAL REPRESSOR YETL"/>
    <property type="match status" value="1"/>
</dbReference>
<dbReference type="PANTHER" id="PTHR33164">
    <property type="entry name" value="TRANSCRIPTIONAL REGULATOR, MARR FAMILY"/>
    <property type="match status" value="1"/>
</dbReference>
<evidence type="ECO:0000256" key="2">
    <source>
        <dbReference type="ARBA" id="ARBA00023125"/>
    </source>
</evidence>
<dbReference type="Proteomes" id="UP001240236">
    <property type="component" value="Unassembled WGS sequence"/>
</dbReference>
<dbReference type="AlphaFoldDB" id="A0AAE4AZI7"/>
<organism evidence="5 6">
    <name type="scientific">Catenuloplanes indicus</name>
    <dbReference type="NCBI Taxonomy" id="137267"/>
    <lineage>
        <taxon>Bacteria</taxon>
        <taxon>Bacillati</taxon>
        <taxon>Actinomycetota</taxon>
        <taxon>Actinomycetes</taxon>
        <taxon>Micromonosporales</taxon>
        <taxon>Micromonosporaceae</taxon>
        <taxon>Catenuloplanes</taxon>
    </lineage>
</organism>
<dbReference type="InterPro" id="IPR023187">
    <property type="entry name" value="Tscrpt_reg_MarR-type_CS"/>
</dbReference>
<dbReference type="InterPro" id="IPR039422">
    <property type="entry name" value="MarR/SlyA-like"/>
</dbReference>
<dbReference type="RefSeq" id="WP_307243075.1">
    <property type="nucleotide sequence ID" value="NZ_JAUSUZ010000001.1"/>
</dbReference>
<evidence type="ECO:0000259" key="4">
    <source>
        <dbReference type="PROSITE" id="PS50995"/>
    </source>
</evidence>
<dbReference type="GO" id="GO:0003700">
    <property type="term" value="F:DNA-binding transcription factor activity"/>
    <property type="evidence" value="ECO:0007669"/>
    <property type="project" value="InterPro"/>
</dbReference>